<evidence type="ECO:0000259" key="2">
    <source>
        <dbReference type="PROSITE" id="PS51186"/>
    </source>
</evidence>
<reference evidence="3 4" key="1">
    <citation type="submission" date="2020-01" db="EMBL/GenBank/DDBJ databases">
        <title>Paenibacillus soybeanensis sp. nov. isolated from the nodules of soybean (Glycine max(L.) Merr).</title>
        <authorList>
            <person name="Wang H."/>
        </authorList>
    </citation>
    <scope>NUCLEOTIDE SEQUENCE [LARGE SCALE GENOMIC DNA]</scope>
    <source>
        <strain evidence="3 4">DSM 23054</strain>
    </source>
</reference>
<gene>
    <name evidence="3" type="ORF">GT003_18315</name>
</gene>
<evidence type="ECO:0000313" key="3">
    <source>
        <dbReference type="EMBL" id="NBC70959.1"/>
    </source>
</evidence>
<proteinExistence type="predicted"/>
<dbReference type="OrthoDB" id="5419426at2"/>
<dbReference type="GO" id="GO:0008080">
    <property type="term" value="F:N-acetyltransferase activity"/>
    <property type="evidence" value="ECO:0007669"/>
    <property type="project" value="InterPro"/>
</dbReference>
<dbReference type="PROSITE" id="PS51186">
    <property type="entry name" value="GNAT"/>
    <property type="match status" value="1"/>
</dbReference>
<sequence length="160" mass="17659">MIIREIQPRDDAAVERIIRSCLIEFGANRAGLAWEDESLSHLSAFYATEECNYWVVEEEGAVVGGCGIAPFAESGEICELQKMYLLPHARGTGAAAQLLAVALAFAGRHYRHCYLETLTAMAAANRFYVKHGFVQLEAPLAGSEHFACDAWYMKDLAERG</sequence>
<organism evidence="3 4">
    <name type="scientific">Paenibacillus sacheonensis</name>
    <dbReference type="NCBI Taxonomy" id="742054"/>
    <lineage>
        <taxon>Bacteria</taxon>
        <taxon>Bacillati</taxon>
        <taxon>Bacillota</taxon>
        <taxon>Bacilli</taxon>
        <taxon>Bacillales</taxon>
        <taxon>Paenibacillaceae</taxon>
        <taxon>Paenibacillus</taxon>
    </lineage>
</organism>
<dbReference type="Gene3D" id="3.40.630.30">
    <property type="match status" value="1"/>
</dbReference>
<dbReference type="AlphaFoldDB" id="A0A7X4YSY8"/>
<evidence type="ECO:0000256" key="1">
    <source>
        <dbReference type="ARBA" id="ARBA00022679"/>
    </source>
</evidence>
<dbReference type="EMBL" id="JAAAMU010000009">
    <property type="protein sequence ID" value="NBC70959.1"/>
    <property type="molecule type" value="Genomic_DNA"/>
</dbReference>
<dbReference type="CDD" id="cd04301">
    <property type="entry name" value="NAT_SF"/>
    <property type="match status" value="1"/>
</dbReference>
<dbReference type="PANTHER" id="PTHR13947">
    <property type="entry name" value="GNAT FAMILY N-ACETYLTRANSFERASE"/>
    <property type="match status" value="1"/>
</dbReference>
<dbReference type="InterPro" id="IPR000182">
    <property type="entry name" value="GNAT_dom"/>
</dbReference>
<dbReference type="Proteomes" id="UP000558113">
    <property type="component" value="Unassembled WGS sequence"/>
</dbReference>
<keyword evidence="4" id="KW-1185">Reference proteome</keyword>
<dbReference type="RefSeq" id="WP_161700428.1">
    <property type="nucleotide sequence ID" value="NZ_JAAAMU010000009.1"/>
</dbReference>
<protein>
    <submittedName>
        <fullName evidence="3">GNAT family N-acetyltransferase</fullName>
    </submittedName>
</protein>
<dbReference type="SUPFAM" id="SSF55729">
    <property type="entry name" value="Acyl-CoA N-acyltransferases (Nat)"/>
    <property type="match status" value="1"/>
</dbReference>
<feature type="domain" description="N-acetyltransferase" evidence="2">
    <location>
        <begin position="1"/>
        <end position="158"/>
    </location>
</feature>
<name>A0A7X4YSY8_9BACL</name>
<dbReference type="InterPro" id="IPR016181">
    <property type="entry name" value="Acyl_CoA_acyltransferase"/>
</dbReference>
<dbReference type="PANTHER" id="PTHR13947:SF37">
    <property type="entry name" value="LD18367P"/>
    <property type="match status" value="1"/>
</dbReference>
<evidence type="ECO:0000313" key="4">
    <source>
        <dbReference type="Proteomes" id="UP000558113"/>
    </source>
</evidence>
<accession>A0A7X4YSY8</accession>
<keyword evidence="1 3" id="KW-0808">Transferase</keyword>
<dbReference type="InterPro" id="IPR050769">
    <property type="entry name" value="NAT_camello-type"/>
</dbReference>
<dbReference type="Pfam" id="PF13508">
    <property type="entry name" value="Acetyltransf_7"/>
    <property type="match status" value="1"/>
</dbReference>
<comment type="caution">
    <text evidence="3">The sequence shown here is derived from an EMBL/GenBank/DDBJ whole genome shotgun (WGS) entry which is preliminary data.</text>
</comment>